<evidence type="ECO:0000313" key="11">
    <source>
        <dbReference type="EMBL" id="CAD7700913.1"/>
    </source>
</evidence>
<dbReference type="InterPro" id="IPR041569">
    <property type="entry name" value="AAA_lid_3"/>
</dbReference>
<organism evidence="11 12">
    <name type="scientific">Ostreobium quekettii</name>
    <dbReference type="NCBI Taxonomy" id="121088"/>
    <lineage>
        <taxon>Eukaryota</taxon>
        <taxon>Viridiplantae</taxon>
        <taxon>Chlorophyta</taxon>
        <taxon>core chlorophytes</taxon>
        <taxon>Ulvophyceae</taxon>
        <taxon>TCBD clade</taxon>
        <taxon>Bryopsidales</taxon>
        <taxon>Ostreobineae</taxon>
        <taxon>Ostreobiaceae</taxon>
        <taxon>Ostreobium</taxon>
    </lineage>
</organism>
<dbReference type="Pfam" id="PF00004">
    <property type="entry name" value="AAA"/>
    <property type="match status" value="1"/>
</dbReference>
<comment type="caution">
    <text evidence="11">The sequence shown here is derived from an EMBL/GenBank/DDBJ whole genome shotgun (WGS) entry which is preliminary data.</text>
</comment>
<evidence type="ECO:0000256" key="2">
    <source>
        <dbReference type="ARBA" id="ARBA00022670"/>
    </source>
</evidence>
<dbReference type="InterPro" id="IPR037219">
    <property type="entry name" value="Peptidase_M41-like"/>
</dbReference>
<dbReference type="SUPFAM" id="SSF52540">
    <property type="entry name" value="P-loop containing nucleoside triphosphate hydrolases"/>
    <property type="match status" value="1"/>
</dbReference>
<dbReference type="PANTHER" id="PTHR23076:SF37">
    <property type="entry name" value="ATP-DEPENDENT ZINC METALLOPROTEASE FTSH 4, MITOCHONDRIAL"/>
    <property type="match status" value="1"/>
</dbReference>
<dbReference type="FunFam" id="3.40.50.300:FF:000277">
    <property type="entry name" value="ATP-dependent zinc metalloprotease FtsH"/>
    <property type="match status" value="1"/>
</dbReference>
<evidence type="ECO:0000256" key="7">
    <source>
        <dbReference type="ARBA" id="ARBA00022946"/>
    </source>
</evidence>
<accession>A0A8S1J4U5</accession>
<evidence type="ECO:0000256" key="4">
    <source>
        <dbReference type="ARBA" id="ARBA00022741"/>
    </source>
</evidence>
<evidence type="ECO:0000256" key="1">
    <source>
        <dbReference type="ARBA" id="ARBA00004141"/>
    </source>
</evidence>
<dbReference type="EMBL" id="CAJHUC010001381">
    <property type="protein sequence ID" value="CAD7700913.1"/>
    <property type="molecule type" value="Genomic_DNA"/>
</dbReference>
<reference evidence="11" key="1">
    <citation type="submission" date="2020-12" db="EMBL/GenBank/DDBJ databases">
        <authorList>
            <person name="Iha C."/>
        </authorList>
    </citation>
    <scope>NUCLEOTIDE SEQUENCE</scope>
</reference>
<evidence type="ECO:0000256" key="9">
    <source>
        <dbReference type="ARBA" id="ARBA00023136"/>
    </source>
</evidence>
<dbReference type="GO" id="GO:0045037">
    <property type="term" value="P:protein import into chloroplast stroma"/>
    <property type="evidence" value="ECO:0007669"/>
    <property type="project" value="TreeGrafter"/>
</dbReference>
<dbReference type="InterPro" id="IPR003960">
    <property type="entry name" value="ATPase_AAA_CS"/>
</dbReference>
<dbReference type="Proteomes" id="UP000708148">
    <property type="component" value="Unassembled WGS sequence"/>
</dbReference>
<dbReference type="PANTHER" id="PTHR23076">
    <property type="entry name" value="METALLOPROTEASE M41 FTSH"/>
    <property type="match status" value="1"/>
</dbReference>
<dbReference type="CDD" id="cd19501">
    <property type="entry name" value="RecA-like_FtsH"/>
    <property type="match status" value="1"/>
</dbReference>
<dbReference type="InterPro" id="IPR027417">
    <property type="entry name" value="P-loop_NTPase"/>
</dbReference>
<dbReference type="AlphaFoldDB" id="A0A8S1J4U5"/>
<dbReference type="SMART" id="SM00382">
    <property type="entry name" value="AAA"/>
    <property type="match status" value="1"/>
</dbReference>
<evidence type="ECO:0000256" key="8">
    <source>
        <dbReference type="ARBA" id="ARBA00022989"/>
    </source>
</evidence>
<protein>
    <recommendedName>
        <fullName evidence="10">AAA+ ATPase domain-containing protein</fullName>
    </recommendedName>
</protein>
<dbReference type="GO" id="GO:0004222">
    <property type="term" value="F:metalloendopeptidase activity"/>
    <property type="evidence" value="ECO:0007669"/>
    <property type="project" value="InterPro"/>
</dbReference>
<dbReference type="GO" id="GO:0016020">
    <property type="term" value="C:membrane"/>
    <property type="evidence" value="ECO:0007669"/>
    <property type="project" value="UniProtKB-SubCell"/>
</dbReference>
<dbReference type="Pfam" id="PF17862">
    <property type="entry name" value="AAA_lid_3"/>
    <property type="match status" value="1"/>
</dbReference>
<keyword evidence="6" id="KW-0067">ATP-binding</keyword>
<proteinExistence type="predicted"/>
<dbReference type="GO" id="GO:0006508">
    <property type="term" value="P:proteolysis"/>
    <property type="evidence" value="ECO:0007669"/>
    <property type="project" value="UniProtKB-KW"/>
</dbReference>
<evidence type="ECO:0000256" key="5">
    <source>
        <dbReference type="ARBA" id="ARBA00022801"/>
    </source>
</evidence>
<evidence type="ECO:0000256" key="3">
    <source>
        <dbReference type="ARBA" id="ARBA00022692"/>
    </source>
</evidence>
<evidence type="ECO:0000259" key="10">
    <source>
        <dbReference type="SMART" id="SM00382"/>
    </source>
</evidence>
<dbReference type="Gene3D" id="3.40.50.300">
    <property type="entry name" value="P-loop containing nucleotide triphosphate hydrolases"/>
    <property type="match status" value="1"/>
</dbReference>
<dbReference type="PROSITE" id="PS00674">
    <property type="entry name" value="AAA"/>
    <property type="match status" value="1"/>
</dbReference>
<gene>
    <name evidence="11" type="ORF">OSTQU699_LOCUS6272</name>
</gene>
<keyword evidence="9" id="KW-0472">Membrane</keyword>
<dbReference type="OrthoDB" id="1877876at2759"/>
<feature type="domain" description="AAA+ ATPase" evidence="10">
    <location>
        <begin position="309"/>
        <end position="448"/>
    </location>
</feature>
<dbReference type="SUPFAM" id="SSF140990">
    <property type="entry name" value="FtsH protease domain-like"/>
    <property type="match status" value="1"/>
</dbReference>
<name>A0A8S1J4U5_9CHLO</name>
<comment type="subcellular location">
    <subcellularLocation>
        <location evidence="1">Membrane</location>
        <topology evidence="1">Multi-pass membrane protein</topology>
    </subcellularLocation>
</comment>
<evidence type="ECO:0000313" key="12">
    <source>
        <dbReference type="Proteomes" id="UP000708148"/>
    </source>
</evidence>
<keyword evidence="12" id="KW-1185">Reference proteome</keyword>
<dbReference type="GO" id="GO:0005524">
    <property type="term" value="F:ATP binding"/>
    <property type="evidence" value="ECO:0007669"/>
    <property type="project" value="UniProtKB-KW"/>
</dbReference>
<dbReference type="GO" id="GO:0009507">
    <property type="term" value="C:chloroplast"/>
    <property type="evidence" value="ECO:0007669"/>
    <property type="project" value="TreeGrafter"/>
</dbReference>
<keyword evidence="5" id="KW-0378">Hydrolase</keyword>
<dbReference type="Gene3D" id="1.20.58.760">
    <property type="entry name" value="Peptidase M41"/>
    <property type="match status" value="1"/>
</dbReference>
<dbReference type="GO" id="GO:0004176">
    <property type="term" value="F:ATP-dependent peptidase activity"/>
    <property type="evidence" value="ECO:0007669"/>
    <property type="project" value="InterPro"/>
</dbReference>
<keyword evidence="7" id="KW-0809">Transit peptide</keyword>
<dbReference type="GO" id="GO:0016887">
    <property type="term" value="F:ATP hydrolysis activity"/>
    <property type="evidence" value="ECO:0007669"/>
    <property type="project" value="InterPro"/>
</dbReference>
<keyword evidence="4" id="KW-0547">Nucleotide-binding</keyword>
<dbReference type="InterPro" id="IPR003593">
    <property type="entry name" value="AAA+_ATPase"/>
</dbReference>
<dbReference type="InterPro" id="IPR003959">
    <property type="entry name" value="ATPase_AAA_core"/>
</dbReference>
<keyword evidence="8" id="KW-1133">Transmembrane helix</keyword>
<dbReference type="Gene3D" id="1.10.8.60">
    <property type="match status" value="1"/>
</dbReference>
<keyword evidence="3" id="KW-0812">Transmembrane</keyword>
<keyword evidence="2" id="KW-0645">Protease</keyword>
<sequence>MLKGCPVQEFLRPVGVESADCGEPSTSQSGSPEADQLVQALSTAPLAALSLKDIKKNVKELSDRVYFGSGEYLPIVGTMRMSYGRLIQLLKDKRVKRIFLMADGQVAIVEVPFETHASNYKSDIRYDRRDLSVVYVEQKPEWQMEKMRYYVELPGDIWEDGTFLELIKKNQYHHSADNRVKYEWMLKEHQVTCELTVLDPNNSYVFLNQYVGQILPIMGLIALRGIVGVGDWLISKFGKPKKDAMAELAEQYARPRALEFNVEDEEGNRNDTGVRFEDVAGIDRVKYDVTEVLKMLRGDENYERIGARAPRGILLEGPPGTGKTYLAKAMAGEGGMPFYSANGAEFVEMFSGVAASRIRNLFKMARKKAPSIIFIDEIDAIGKARGSGGDSGSQEREQGLMQLLVEMDGIRPRDKVLVIGATNRINLLDQALLRPGRFDRIIYMGRPSESNRLKILQVHTKDKPLSRMGNEEYETDAILRETASLTLGYSGAELANLLNEAAILSVREANVESLGPPVITMKHVKDSMEKARLGLPQEKLPSSSAKKFLATVLAGRAVALALTPGVPLIESVSILPQGSVIGRILFQRREYGMEGDMWHGLAFPGPKVNAVEVEEPAGTFEFCAGLLCPFYAGRATEEVIFGHSSMTLSTAKEISRAGDLAHYLVAKSNLHPAFRHLAVKLDMRMGGRPDPTLQNTAPWFERHTTQMLNVAYSRAKRLIEQRRPVIKEIAEILCTRDNERVSGAEIVQLLESTPLDKTETTIESVSFEELWGDDLVLSNGNGSRPKVGTGGKGSMVFNGGQGNVGQVWFERPVSLNGSSMPFEVSFGDAQDIADVVIGNMDVLDLLCPDIAEARVEQLKSEVNSVDVVERLKAVKRYRTDIDAPFPPPPSDVEEGRGQLAPDWVEYLREQSTKDPSEMKRDLEAWRRHTAIPQV</sequence>
<evidence type="ECO:0000256" key="6">
    <source>
        <dbReference type="ARBA" id="ARBA00022840"/>
    </source>
</evidence>